<dbReference type="Proteomes" id="UP000729402">
    <property type="component" value="Unassembled WGS sequence"/>
</dbReference>
<dbReference type="EMBL" id="JAAALK010000283">
    <property type="protein sequence ID" value="KAG8070130.1"/>
    <property type="molecule type" value="Genomic_DNA"/>
</dbReference>
<comment type="caution">
    <text evidence="1">The sequence shown here is derived from an EMBL/GenBank/DDBJ whole genome shotgun (WGS) entry which is preliminary data.</text>
</comment>
<dbReference type="AlphaFoldDB" id="A0A8J5S7V8"/>
<reference evidence="1" key="1">
    <citation type="journal article" date="2021" name="bioRxiv">
        <title>Whole Genome Assembly and Annotation of Northern Wild Rice, Zizania palustris L., Supports a Whole Genome Duplication in the Zizania Genus.</title>
        <authorList>
            <person name="Haas M."/>
            <person name="Kono T."/>
            <person name="Macchietto M."/>
            <person name="Millas R."/>
            <person name="McGilp L."/>
            <person name="Shao M."/>
            <person name="Duquette J."/>
            <person name="Hirsch C.N."/>
            <person name="Kimball J."/>
        </authorList>
    </citation>
    <scope>NUCLEOTIDE SEQUENCE</scope>
    <source>
        <tissue evidence="1">Fresh leaf tissue</tissue>
    </source>
</reference>
<accession>A0A8J5S7V8</accession>
<evidence type="ECO:0000313" key="2">
    <source>
        <dbReference type="Proteomes" id="UP000729402"/>
    </source>
</evidence>
<evidence type="ECO:0000313" key="1">
    <source>
        <dbReference type="EMBL" id="KAG8070130.1"/>
    </source>
</evidence>
<name>A0A8J5S7V8_ZIZPA</name>
<gene>
    <name evidence="1" type="ORF">GUJ93_ZPchr0006g42895</name>
</gene>
<reference evidence="1" key="2">
    <citation type="submission" date="2021-02" db="EMBL/GenBank/DDBJ databases">
        <authorList>
            <person name="Kimball J.A."/>
            <person name="Haas M.W."/>
            <person name="Macchietto M."/>
            <person name="Kono T."/>
            <person name="Duquette J."/>
            <person name="Shao M."/>
        </authorList>
    </citation>
    <scope>NUCLEOTIDE SEQUENCE</scope>
    <source>
        <tissue evidence="1">Fresh leaf tissue</tissue>
    </source>
</reference>
<sequence>MPPRHRGSCDDHSCTIQLVENITAPAAADNYNDVISAVTVFCEYLAPLLRHSKPGNSTGIAPSTARCCCLTHVNCQVVVGWKLENESWKS</sequence>
<protein>
    <submittedName>
        <fullName evidence="1">Uncharacterized protein</fullName>
    </submittedName>
</protein>
<proteinExistence type="predicted"/>
<organism evidence="1 2">
    <name type="scientific">Zizania palustris</name>
    <name type="common">Northern wild rice</name>
    <dbReference type="NCBI Taxonomy" id="103762"/>
    <lineage>
        <taxon>Eukaryota</taxon>
        <taxon>Viridiplantae</taxon>
        <taxon>Streptophyta</taxon>
        <taxon>Embryophyta</taxon>
        <taxon>Tracheophyta</taxon>
        <taxon>Spermatophyta</taxon>
        <taxon>Magnoliopsida</taxon>
        <taxon>Liliopsida</taxon>
        <taxon>Poales</taxon>
        <taxon>Poaceae</taxon>
        <taxon>BOP clade</taxon>
        <taxon>Oryzoideae</taxon>
        <taxon>Oryzeae</taxon>
        <taxon>Zizaniinae</taxon>
        <taxon>Zizania</taxon>
    </lineage>
</organism>
<keyword evidence="2" id="KW-1185">Reference proteome</keyword>